<gene>
    <name evidence="5" type="ORF">BN874_1400054</name>
</gene>
<dbReference type="Proteomes" id="UP000019184">
    <property type="component" value="Unassembled WGS sequence"/>
</dbReference>
<dbReference type="InterPro" id="IPR019734">
    <property type="entry name" value="TPR_rpt"/>
</dbReference>
<dbReference type="PANTHER" id="PTHR45586:SF1">
    <property type="entry name" value="LIPOPOLYSACCHARIDE ASSEMBLY PROTEIN B"/>
    <property type="match status" value="1"/>
</dbReference>
<dbReference type="PANTHER" id="PTHR45586">
    <property type="entry name" value="TPR REPEAT-CONTAINING PROTEIN PA4667"/>
    <property type="match status" value="1"/>
</dbReference>
<dbReference type="NCBIfam" id="TIGR02917">
    <property type="entry name" value="PEP_TPR_lipo"/>
    <property type="match status" value="2"/>
</dbReference>
<dbReference type="InterPro" id="IPR011990">
    <property type="entry name" value="TPR-like_helical_dom_sf"/>
</dbReference>
<evidence type="ECO:0000313" key="6">
    <source>
        <dbReference type="Proteomes" id="UP000019184"/>
    </source>
</evidence>
<dbReference type="SMART" id="SM00028">
    <property type="entry name" value="TPR"/>
    <property type="match status" value="26"/>
</dbReference>
<evidence type="ECO:0000313" key="5">
    <source>
        <dbReference type="EMBL" id="CDH43995.1"/>
    </source>
</evidence>
<evidence type="ECO:0000256" key="3">
    <source>
        <dbReference type="PROSITE-ProRule" id="PRU00339"/>
    </source>
</evidence>
<dbReference type="OrthoDB" id="5959200at2"/>
<dbReference type="Pfam" id="PF13432">
    <property type="entry name" value="TPR_16"/>
    <property type="match status" value="7"/>
</dbReference>
<keyword evidence="1" id="KW-0677">Repeat</keyword>
<feature type="repeat" description="TPR" evidence="3">
    <location>
        <begin position="480"/>
        <end position="513"/>
    </location>
</feature>
<feature type="repeat" description="TPR" evidence="3">
    <location>
        <begin position="378"/>
        <end position="411"/>
    </location>
</feature>
<dbReference type="PROSITE" id="PS51257">
    <property type="entry name" value="PROKAR_LIPOPROTEIN"/>
    <property type="match status" value="1"/>
</dbReference>
<feature type="region of interest" description="Disordered" evidence="4">
    <location>
        <begin position="1296"/>
        <end position="1317"/>
    </location>
</feature>
<protein>
    <recommendedName>
        <fullName evidence="7">PEP-CTERM system TPR-repeat protein PrsT</fullName>
    </recommendedName>
</protein>
<dbReference type="RefSeq" id="WP_034431087.1">
    <property type="nucleotide sequence ID" value="NZ_CBTK010000047.1"/>
</dbReference>
<keyword evidence="2 3" id="KW-0802">TPR repeat</keyword>
<comment type="caution">
    <text evidence="5">The sequence shown here is derived from an EMBL/GenBank/DDBJ whole genome shotgun (WGS) entry which is preliminary data.</text>
</comment>
<dbReference type="Gene3D" id="1.25.40.10">
    <property type="entry name" value="Tetratricopeptide repeat domain"/>
    <property type="match status" value="8"/>
</dbReference>
<dbReference type="InterPro" id="IPR014266">
    <property type="entry name" value="PEP-CTERM_TPR_PrsT"/>
</dbReference>
<feature type="repeat" description="TPR" evidence="3">
    <location>
        <begin position="616"/>
        <end position="649"/>
    </location>
</feature>
<dbReference type="InterPro" id="IPR051012">
    <property type="entry name" value="CellSynth/LPSAsmb/PSIAsmb"/>
</dbReference>
<evidence type="ECO:0008006" key="7">
    <source>
        <dbReference type="Google" id="ProtNLM"/>
    </source>
</evidence>
<evidence type="ECO:0000256" key="1">
    <source>
        <dbReference type="ARBA" id="ARBA00022737"/>
    </source>
</evidence>
<feature type="repeat" description="TPR" evidence="3">
    <location>
        <begin position="866"/>
        <end position="899"/>
    </location>
</feature>
<feature type="repeat" description="TPR" evidence="3">
    <location>
        <begin position="140"/>
        <end position="173"/>
    </location>
</feature>
<feature type="repeat" description="TPR" evidence="3">
    <location>
        <begin position="718"/>
        <end position="751"/>
    </location>
</feature>
<dbReference type="Pfam" id="PF14559">
    <property type="entry name" value="TPR_19"/>
    <property type="match status" value="5"/>
</dbReference>
<organism evidence="5 6">
    <name type="scientific">Candidatus Contendobacter odensis Run_B_J11</name>
    <dbReference type="NCBI Taxonomy" id="1400861"/>
    <lineage>
        <taxon>Bacteria</taxon>
        <taxon>Pseudomonadati</taxon>
        <taxon>Pseudomonadota</taxon>
        <taxon>Gammaproteobacteria</taxon>
        <taxon>Candidatus Competibacteraceae</taxon>
        <taxon>Candidatus Contendibacter</taxon>
    </lineage>
</organism>
<dbReference type="Pfam" id="PF13428">
    <property type="entry name" value="TPR_14"/>
    <property type="match status" value="1"/>
</dbReference>
<name>A0A7U7G8S0_9GAMM</name>
<dbReference type="SUPFAM" id="SSF48452">
    <property type="entry name" value="TPR-like"/>
    <property type="match status" value="6"/>
</dbReference>
<evidence type="ECO:0000256" key="4">
    <source>
        <dbReference type="SAM" id="MobiDB-lite"/>
    </source>
</evidence>
<feature type="compositionally biased region" description="Basic and acidic residues" evidence="4">
    <location>
        <begin position="1302"/>
        <end position="1317"/>
    </location>
</feature>
<sequence>MKFDMRVSLPEPRTAALKLCLAVGLAVGGVGCGDRTTDVEYVQRAREHQAKRELQASVIELKNALQKNPENRDARALLGQLYVETGNGVSAEKELQRAKELGADRSVWQVPLARAYLLQGQNQKLLDLTPEANDPAAQQATLLALQGLAELALNRLDNAKASLSRALESQPDNPDALLGMSQLALINRNYSEAENFASKASERDPHDVRPWFVKVRLSRMQNDDPAALKSLQRILELQPQNPVALLERAEIAITQGKQDEALADVEAVRKRQPNLPDANYLRGRILFQKKDLAGAQDALLQVLKVVPNHPGSQFLLGSINYEQNNLGQADLYLTPFVNSQPGYLPARLLLAATQLKQNQSRRAIDLLTPALAQAPNDAQLLALLGSAYLQDRNFAKGSEYLQKAAQITPEATGVRTQLALSRLAEGRADEAVQELQGLVELGQDVMQADLLLVQAYLQQKDYDKAIAAATTLTGKHPNDPVAHNLLGSAYLAKGEDGKARGEFEQALKLDPNLSPAALNLALLELKAGNRDAARAQYEAIAQKDPANLNALLRLAGLAEQAGQADQAQRWLEQAWNKNPSSLPAGLALIERYQAASLNLKAVNVARGLEAANPTHPAAQRALGLALLADGQPAEALKAFRKLAELQPQAPEPWHLIALTLARTQDFKGATEAINKALAVQGNYLPSLIARVELQAQQQQFKEALAGAKALQSQFPDLNIGYRLEGNLYLQQKDFAKALAAYRTAHAKTPDSQTVLLLAGAQQVTGDSDGAIKTLRDWLTAHSDDVQVRTRLAMELQRLGRREEAITEYERLAQREAQAKPGSDATVLDRGLRQADTLLIQAYLQQKDYDKAITAARELTQKQPNEPGAFNLLGAVYLAKGDNPAARTAFEQALKLKPDYVPAQMNLAGIEARSGDKAAAQLRYRRVLEREPDNLAAVVRLVALLGQTDESLRLLEGAWNRRPDSVEAGLALAQDYLARKDNAKALAVVKKLATAKPDDPQVVRALGVAQANSGEIANAITTFKKLAGLVPKSPEPWYLAAMAQGVAKDTKAVAESLDKALVIQSNYLPALIAKVQLQQQEEKFDAALAGARNIQALYPDQVTGYLLEGELGLRRKNYAPAIAAYQAAYAKTPNGETALRLANAQWQAGERDPALATLRQWLTSEPKDARARLALAVYLQETQRRPEAIAEYEQLAKQAPDNAAVLNNLAWLYFEVNDQRALPYAERAHDRAPDRADVTDTLGWILVQRGETLRGLELLQKAAEQDPKQLSIRYHLAAAYAKASRKDAARQELEKLLSGPEAFPEREDARKLLESVRN</sequence>
<proteinExistence type="predicted"/>
<reference evidence="5 6" key="1">
    <citation type="journal article" date="2014" name="ISME J.">
        <title>Candidatus Competibacter-lineage genomes retrieved from metagenomes reveal functional metabolic diversity.</title>
        <authorList>
            <person name="McIlroy S.J."/>
            <person name="Albertsen M."/>
            <person name="Andresen E.K."/>
            <person name="Saunders A.M."/>
            <person name="Kristiansen R."/>
            <person name="Stokholm-Bjerregaard M."/>
            <person name="Nielsen K.L."/>
            <person name="Nielsen P.H."/>
        </authorList>
    </citation>
    <scope>NUCLEOTIDE SEQUENCE [LARGE SCALE GENOMIC DNA]</scope>
    <source>
        <strain evidence="5 6">Run_B_J11</strain>
    </source>
</reference>
<dbReference type="EMBL" id="CBTK010000047">
    <property type="protein sequence ID" value="CDH43995.1"/>
    <property type="molecule type" value="Genomic_DNA"/>
</dbReference>
<keyword evidence="6" id="KW-1185">Reference proteome</keyword>
<dbReference type="PROSITE" id="PS50005">
    <property type="entry name" value="TPR"/>
    <property type="match status" value="6"/>
</dbReference>
<evidence type="ECO:0000256" key="2">
    <source>
        <dbReference type="ARBA" id="ARBA00022803"/>
    </source>
</evidence>
<accession>A0A7U7G8S0</accession>